<feature type="transmembrane region" description="Helical" evidence="1">
    <location>
        <begin position="140"/>
        <end position="160"/>
    </location>
</feature>
<evidence type="ECO:0000256" key="1">
    <source>
        <dbReference type="SAM" id="Phobius"/>
    </source>
</evidence>
<reference evidence="2 3" key="1">
    <citation type="submission" date="2019-01" db="EMBL/GenBank/DDBJ databases">
        <title>Zoogloea oleivorans genome sequencing and assembly.</title>
        <authorList>
            <person name="Tancsics A."/>
            <person name="Farkas M."/>
            <person name="Kriszt B."/>
            <person name="Maroti G."/>
            <person name="Horvath B."/>
        </authorList>
    </citation>
    <scope>NUCLEOTIDE SEQUENCE [LARGE SCALE GENOMIC DNA]</scope>
    <source>
        <strain evidence="2 3">Buc</strain>
    </source>
</reference>
<evidence type="ECO:0000313" key="2">
    <source>
        <dbReference type="EMBL" id="TYC61531.1"/>
    </source>
</evidence>
<evidence type="ECO:0000313" key="3">
    <source>
        <dbReference type="Proteomes" id="UP000389128"/>
    </source>
</evidence>
<gene>
    <name evidence="2" type="ORF">ETQ85_02365</name>
</gene>
<comment type="caution">
    <text evidence="2">The sequence shown here is derived from an EMBL/GenBank/DDBJ whole genome shotgun (WGS) entry which is preliminary data.</text>
</comment>
<dbReference type="AlphaFoldDB" id="A0A6C2D674"/>
<keyword evidence="3" id="KW-1185">Reference proteome</keyword>
<dbReference type="OrthoDB" id="7356530at2"/>
<evidence type="ECO:0008006" key="4">
    <source>
        <dbReference type="Google" id="ProtNLM"/>
    </source>
</evidence>
<feature type="transmembrane region" description="Helical" evidence="1">
    <location>
        <begin position="12"/>
        <end position="35"/>
    </location>
</feature>
<organism evidence="2 3">
    <name type="scientific">Zoogloea oleivorans</name>
    <dbReference type="NCBI Taxonomy" id="1552750"/>
    <lineage>
        <taxon>Bacteria</taxon>
        <taxon>Pseudomonadati</taxon>
        <taxon>Pseudomonadota</taxon>
        <taxon>Betaproteobacteria</taxon>
        <taxon>Rhodocyclales</taxon>
        <taxon>Zoogloeaceae</taxon>
        <taxon>Zoogloea</taxon>
    </lineage>
</organism>
<keyword evidence="1" id="KW-1133">Transmembrane helix</keyword>
<dbReference type="RefSeq" id="WP_148577525.1">
    <property type="nucleotide sequence ID" value="NZ_SDKK01000002.1"/>
</dbReference>
<keyword evidence="1" id="KW-0472">Membrane</keyword>
<dbReference type="EMBL" id="SDKK01000002">
    <property type="protein sequence ID" value="TYC61531.1"/>
    <property type="molecule type" value="Genomic_DNA"/>
</dbReference>
<feature type="transmembrane region" description="Helical" evidence="1">
    <location>
        <begin position="56"/>
        <end position="76"/>
    </location>
</feature>
<proteinExistence type="predicted"/>
<name>A0A6C2D674_9RHOO</name>
<sequence length="163" mass="18287">MNGFNDFAIARAVHVFAVLIWIGGVAFVTLVLLPACRSLAEPQAQLDLFERIEHRFAGIARHSVLLAGASGLWLVWRLGVWDRFTDPLNWWWMHGMVVVWTLFAVMLFILEPFVLDKLFKAAAQRDPLGTMARIQRLHQVLLTVSLIVVLGAVAGSHGGWRFG</sequence>
<protein>
    <recommendedName>
        <fullName evidence="4">Copper resistance protein D domain-containing protein</fullName>
    </recommendedName>
</protein>
<feature type="transmembrane region" description="Helical" evidence="1">
    <location>
        <begin position="88"/>
        <end position="110"/>
    </location>
</feature>
<dbReference type="Proteomes" id="UP000389128">
    <property type="component" value="Unassembled WGS sequence"/>
</dbReference>
<accession>A0A6C2D674</accession>
<keyword evidence="1" id="KW-0812">Transmembrane</keyword>